<dbReference type="CDD" id="cd02440">
    <property type="entry name" value="AdoMet_MTases"/>
    <property type="match status" value="1"/>
</dbReference>
<evidence type="ECO:0000313" key="2">
    <source>
        <dbReference type="EMBL" id="OGK25069.1"/>
    </source>
</evidence>
<proteinExistence type="predicted"/>
<evidence type="ECO:0000313" key="3">
    <source>
        <dbReference type="Proteomes" id="UP000177913"/>
    </source>
</evidence>
<accession>A0A1F7H1G5</accession>
<dbReference type="EMBL" id="MFZO01000019">
    <property type="protein sequence ID" value="OGK25069.1"/>
    <property type="molecule type" value="Genomic_DNA"/>
</dbReference>
<feature type="domain" description="Methyltransferase type 11" evidence="1">
    <location>
        <begin position="32"/>
        <end position="121"/>
    </location>
</feature>
<organism evidence="2 3">
    <name type="scientific">Candidatus Roizmanbacteria bacterium RIFCSPHIGHO2_02_FULL_38_11</name>
    <dbReference type="NCBI Taxonomy" id="1802039"/>
    <lineage>
        <taxon>Bacteria</taxon>
        <taxon>Candidatus Roizmaniibacteriota</taxon>
    </lineage>
</organism>
<dbReference type="Pfam" id="PF08241">
    <property type="entry name" value="Methyltransf_11"/>
    <property type="match status" value="1"/>
</dbReference>
<dbReference type="SUPFAM" id="SSF53335">
    <property type="entry name" value="S-adenosyl-L-methionine-dependent methyltransferases"/>
    <property type="match status" value="1"/>
</dbReference>
<dbReference type="Gene3D" id="3.40.50.150">
    <property type="entry name" value="Vaccinia Virus protein VP39"/>
    <property type="match status" value="1"/>
</dbReference>
<name>A0A1F7H1G5_9BACT</name>
<dbReference type="Proteomes" id="UP000177913">
    <property type="component" value="Unassembled WGS sequence"/>
</dbReference>
<dbReference type="GO" id="GO:0008757">
    <property type="term" value="F:S-adenosylmethionine-dependent methyltransferase activity"/>
    <property type="evidence" value="ECO:0007669"/>
    <property type="project" value="InterPro"/>
</dbReference>
<dbReference type="InterPro" id="IPR013216">
    <property type="entry name" value="Methyltransf_11"/>
</dbReference>
<gene>
    <name evidence="2" type="ORF">A3C25_03375</name>
</gene>
<dbReference type="AlphaFoldDB" id="A0A1F7H1G5"/>
<comment type="caution">
    <text evidence="2">The sequence shown here is derived from an EMBL/GenBank/DDBJ whole genome shotgun (WGS) entry which is preliminary data.</text>
</comment>
<protein>
    <recommendedName>
        <fullName evidence="1">Methyltransferase type 11 domain-containing protein</fullName>
    </recommendedName>
</protein>
<evidence type="ECO:0000259" key="1">
    <source>
        <dbReference type="Pfam" id="PF08241"/>
    </source>
</evidence>
<reference evidence="2 3" key="1">
    <citation type="journal article" date="2016" name="Nat. Commun.">
        <title>Thousands of microbial genomes shed light on interconnected biogeochemical processes in an aquifer system.</title>
        <authorList>
            <person name="Anantharaman K."/>
            <person name="Brown C.T."/>
            <person name="Hug L.A."/>
            <person name="Sharon I."/>
            <person name="Castelle C.J."/>
            <person name="Probst A.J."/>
            <person name="Thomas B.C."/>
            <person name="Singh A."/>
            <person name="Wilkins M.J."/>
            <person name="Karaoz U."/>
            <person name="Brodie E.L."/>
            <person name="Williams K.H."/>
            <person name="Hubbard S.S."/>
            <person name="Banfield J.F."/>
        </authorList>
    </citation>
    <scope>NUCLEOTIDE SEQUENCE [LARGE SCALE GENOMIC DNA]</scope>
</reference>
<sequence>MFHIVKELFPKFPTIFFYLYLRYILSDCETILDLGCGDNSPIRFLQTKTYGIDTSKEAISNAKKKKTHNILKVMDVKGACDYFKSKSFDAVVALDVIEHLKKDDGEKLIKDMEKIAKKRVIIFTPNGFIPQKGKSIYDSHLSGWTDVELRNKGYKIFGIYGPKRLRGDYHKIKFDPEFFWTIISELIQWTYIYNNPQNAAALLCIKEIKK</sequence>
<dbReference type="InterPro" id="IPR029063">
    <property type="entry name" value="SAM-dependent_MTases_sf"/>
</dbReference>